<sequence>MTRLTTSFHAPVSMVRPRGSRRIEIYGLKLDRRVQCFGEAAYGQWVCLEADPSIQTYCERPAFLEIGNEKLLVDFWIKQDDQETLLIIGEECSLQRTMLGNTDYTVKTISQNGLASAQVWIENWERILPVITSCRGLVPDTLLKTIQRLVAEPMQLSHIERELVTSEPTIVRGAILMLLHRGQLRAPQLRTEPLSFLTQFAPVEDES</sequence>
<protein>
    <submittedName>
        <fullName evidence="1">Uncharacterized protein</fullName>
    </submittedName>
</protein>
<comment type="caution">
    <text evidence="1">The sequence shown here is derived from an EMBL/GenBank/DDBJ whole genome shotgun (WGS) entry which is preliminary data.</text>
</comment>
<evidence type="ECO:0000313" key="1">
    <source>
        <dbReference type="EMBL" id="MEC4720374.1"/>
    </source>
</evidence>
<name>A0ABU6JB49_9BURK</name>
<reference evidence="1 2" key="1">
    <citation type="submission" date="2023-10" db="EMBL/GenBank/DDBJ databases">
        <title>Noviherbaspirillum sp. CPCC 100848 genome assembly.</title>
        <authorList>
            <person name="Li X.Y."/>
            <person name="Fang X.M."/>
        </authorList>
    </citation>
    <scope>NUCLEOTIDE SEQUENCE [LARGE SCALE GENOMIC DNA]</scope>
    <source>
        <strain evidence="1 2">CPCC 100848</strain>
    </source>
</reference>
<gene>
    <name evidence="1" type="ORF">RY831_14525</name>
</gene>
<keyword evidence="2" id="KW-1185">Reference proteome</keyword>
<evidence type="ECO:0000313" key="2">
    <source>
        <dbReference type="Proteomes" id="UP001352263"/>
    </source>
</evidence>
<organism evidence="1 2">
    <name type="scientific">Noviherbaspirillum album</name>
    <dbReference type="NCBI Taxonomy" id="3080276"/>
    <lineage>
        <taxon>Bacteria</taxon>
        <taxon>Pseudomonadati</taxon>
        <taxon>Pseudomonadota</taxon>
        <taxon>Betaproteobacteria</taxon>
        <taxon>Burkholderiales</taxon>
        <taxon>Oxalobacteraceae</taxon>
        <taxon>Noviherbaspirillum</taxon>
    </lineage>
</organism>
<dbReference type="RefSeq" id="WP_326507091.1">
    <property type="nucleotide sequence ID" value="NZ_JAWIIV010000011.1"/>
</dbReference>
<dbReference type="EMBL" id="JAWIIV010000011">
    <property type="protein sequence ID" value="MEC4720374.1"/>
    <property type="molecule type" value="Genomic_DNA"/>
</dbReference>
<dbReference type="Proteomes" id="UP001352263">
    <property type="component" value="Unassembled WGS sequence"/>
</dbReference>
<proteinExistence type="predicted"/>
<accession>A0ABU6JB49</accession>